<reference evidence="2" key="1">
    <citation type="submission" date="2022-11" db="UniProtKB">
        <authorList>
            <consortium name="WormBaseParasite"/>
        </authorList>
    </citation>
    <scope>IDENTIFICATION</scope>
</reference>
<accession>A0A914PEU8</accession>
<evidence type="ECO:0000313" key="1">
    <source>
        <dbReference type="Proteomes" id="UP000887578"/>
    </source>
</evidence>
<protein>
    <submittedName>
        <fullName evidence="2">Uncharacterized protein</fullName>
    </submittedName>
</protein>
<proteinExistence type="predicted"/>
<evidence type="ECO:0000313" key="2">
    <source>
        <dbReference type="WBParaSite" id="PDA_v2.g16739.t1"/>
    </source>
</evidence>
<sequence length="126" mass="14888">MANFCFIQLVFSYLDPSRSCITSNTVKELLELPHFLKLYEFVFDGLPETFDVDAIFAYLKKNKYTEFILRFADSISEEYKVRLEKIVDEILQTETHDYKVPLIRFNGLDAEKYDKLGDLYERFSGL</sequence>
<dbReference type="Proteomes" id="UP000887578">
    <property type="component" value="Unplaced"/>
</dbReference>
<dbReference type="WBParaSite" id="PDA_v2.g16739.t1">
    <property type="protein sequence ID" value="PDA_v2.g16739.t1"/>
    <property type="gene ID" value="PDA_v2.g16739"/>
</dbReference>
<dbReference type="AlphaFoldDB" id="A0A914PEU8"/>
<organism evidence="1 2">
    <name type="scientific">Panagrolaimus davidi</name>
    <dbReference type="NCBI Taxonomy" id="227884"/>
    <lineage>
        <taxon>Eukaryota</taxon>
        <taxon>Metazoa</taxon>
        <taxon>Ecdysozoa</taxon>
        <taxon>Nematoda</taxon>
        <taxon>Chromadorea</taxon>
        <taxon>Rhabditida</taxon>
        <taxon>Tylenchina</taxon>
        <taxon>Panagrolaimomorpha</taxon>
        <taxon>Panagrolaimoidea</taxon>
        <taxon>Panagrolaimidae</taxon>
        <taxon>Panagrolaimus</taxon>
    </lineage>
</organism>
<name>A0A914PEU8_9BILA</name>
<keyword evidence="1" id="KW-1185">Reference proteome</keyword>